<proteinExistence type="predicted"/>
<evidence type="ECO:0000256" key="1">
    <source>
        <dbReference type="ARBA" id="ARBA00004604"/>
    </source>
</evidence>
<dbReference type="EMBL" id="MU004241">
    <property type="protein sequence ID" value="KAF2664923.1"/>
    <property type="molecule type" value="Genomic_DNA"/>
</dbReference>
<dbReference type="InterPro" id="IPR019495">
    <property type="entry name" value="EXOSC1_C"/>
</dbReference>
<dbReference type="Pfam" id="PF14382">
    <property type="entry name" value="ECR1_N"/>
    <property type="match status" value="1"/>
</dbReference>
<evidence type="ECO:0000313" key="8">
    <source>
        <dbReference type="EMBL" id="KAF2664923.1"/>
    </source>
</evidence>
<dbReference type="InterPro" id="IPR025721">
    <property type="entry name" value="Exosome_cplx_N_dom"/>
</dbReference>
<keyword evidence="2" id="KW-0963">Cytoplasm</keyword>
<dbReference type="InterPro" id="IPR012340">
    <property type="entry name" value="NA-bd_OB-fold"/>
</dbReference>
<evidence type="ECO:0000313" key="9">
    <source>
        <dbReference type="Proteomes" id="UP000799302"/>
    </source>
</evidence>
<dbReference type="GO" id="GO:0006396">
    <property type="term" value="P:RNA processing"/>
    <property type="evidence" value="ECO:0007669"/>
    <property type="project" value="InterPro"/>
</dbReference>
<name>A0A6A6U0Y5_9PEZI</name>
<evidence type="ECO:0000256" key="2">
    <source>
        <dbReference type="ARBA" id="ARBA00022490"/>
    </source>
</evidence>
<dbReference type="PANTHER" id="PTHR12686:SF8">
    <property type="entry name" value="EXOSOME COMPLEX COMPONENT CSL4"/>
    <property type="match status" value="1"/>
</dbReference>
<protein>
    <submittedName>
        <fullName evidence="8">Uncharacterized protein</fullName>
    </submittedName>
</protein>
<dbReference type="SUPFAM" id="SSF50249">
    <property type="entry name" value="Nucleic acid-binding proteins"/>
    <property type="match status" value="1"/>
</dbReference>
<feature type="domain" description="Exosome complex component CSL4 C-terminal" evidence="6">
    <location>
        <begin position="73"/>
        <end position="168"/>
    </location>
</feature>
<dbReference type="GO" id="GO:0005730">
    <property type="term" value="C:nucleolus"/>
    <property type="evidence" value="ECO:0007669"/>
    <property type="project" value="UniProtKB-SubCell"/>
</dbReference>
<dbReference type="GO" id="GO:0000176">
    <property type="term" value="C:nuclear exosome (RNase complex)"/>
    <property type="evidence" value="ECO:0007669"/>
    <property type="project" value="TreeGrafter"/>
</dbReference>
<dbReference type="Pfam" id="PF10447">
    <property type="entry name" value="EXOSC1"/>
    <property type="match status" value="1"/>
</dbReference>
<dbReference type="OrthoDB" id="440760at2759"/>
<accession>A0A6A6U0Y5</accession>
<comment type="subcellular location">
    <subcellularLocation>
        <location evidence="1">Nucleus</location>
        <location evidence="1">Nucleolus</location>
    </subcellularLocation>
</comment>
<dbReference type="GO" id="GO:0003723">
    <property type="term" value="F:RNA binding"/>
    <property type="evidence" value="ECO:0007669"/>
    <property type="project" value="InterPro"/>
</dbReference>
<feature type="region of interest" description="Disordered" evidence="4">
    <location>
        <begin position="43"/>
        <end position="66"/>
    </location>
</feature>
<dbReference type="GO" id="GO:0005737">
    <property type="term" value="C:cytoplasm"/>
    <property type="evidence" value="ECO:0007669"/>
    <property type="project" value="TreeGrafter"/>
</dbReference>
<feature type="compositionally biased region" description="Polar residues" evidence="4">
    <location>
        <begin position="43"/>
        <end position="60"/>
    </location>
</feature>
<evidence type="ECO:0000256" key="5">
    <source>
        <dbReference type="SAM" id="SignalP"/>
    </source>
</evidence>
<reference evidence="8" key="1">
    <citation type="journal article" date="2020" name="Stud. Mycol.">
        <title>101 Dothideomycetes genomes: a test case for predicting lifestyles and emergence of pathogens.</title>
        <authorList>
            <person name="Haridas S."/>
            <person name="Albert R."/>
            <person name="Binder M."/>
            <person name="Bloem J."/>
            <person name="Labutti K."/>
            <person name="Salamov A."/>
            <person name="Andreopoulos B."/>
            <person name="Baker S."/>
            <person name="Barry K."/>
            <person name="Bills G."/>
            <person name="Bluhm B."/>
            <person name="Cannon C."/>
            <person name="Castanera R."/>
            <person name="Culley D."/>
            <person name="Daum C."/>
            <person name="Ezra D."/>
            <person name="Gonzalez J."/>
            <person name="Henrissat B."/>
            <person name="Kuo A."/>
            <person name="Liang C."/>
            <person name="Lipzen A."/>
            <person name="Lutzoni F."/>
            <person name="Magnuson J."/>
            <person name="Mondo S."/>
            <person name="Nolan M."/>
            <person name="Ohm R."/>
            <person name="Pangilinan J."/>
            <person name="Park H.-J."/>
            <person name="Ramirez L."/>
            <person name="Alfaro M."/>
            <person name="Sun H."/>
            <person name="Tritt A."/>
            <person name="Yoshinaga Y."/>
            <person name="Zwiers L.-H."/>
            <person name="Turgeon B."/>
            <person name="Goodwin S."/>
            <person name="Spatafora J."/>
            <person name="Crous P."/>
            <person name="Grigoriev I."/>
        </authorList>
    </citation>
    <scope>NUCLEOTIDE SEQUENCE</scope>
    <source>
        <strain evidence="8">CBS 115976</strain>
    </source>
</reference>
<evidence type="ECO:0000259" key="7">
    <source>
        <dbReference type="Pfam" id="PF14382"/>
    </source>
</evidence>
<feature type="chain" id="PRO_5025378831" evidence="5">
    <location>
        <begin position="20"/>
        <end position="221"/>
    </location>
</feature>
<dbReference type="AlphaFoldDB" id="A0A6A6U0Y5"/>
<dbReference type="InterPro" id="IPR039771">
    <property type="entry name" value="Csl4"/>
</dbReference>
<feature type="signal peptide" evidence="5">
    <location>
        <begin position="1"/>
        <end position="19"/>
    </location>
</feature>
<evidence type="ECO:0000256" key="3">
    <source>
        <dbReference type="ARBA" id="ARBA00022835"/>
    </source>
</evidence>
<organism evidence="8 9">
    <name type="scientific">Microthyrium microscopicum</name>
    <dbReference type="NCBI Taxonomy" id="703497"/>
    <lineage>
        <taxon>Eukaryota</taxon>
        <taxon>Fungi</taxon>
        <taxon>Dikarya</taxon>
        <taxon>Ascomycota</taxon>
        <taxon>Pezizomycotina</taxon>
        <taxon>Dothideomycetes</taxon>
        <taxon>Dothideomycetes incertae sedis</taxon>
        <taxon>Microthyriales</taxon>
        <taxon>Microthyriaceae</taxon>
        <taxon>Microthyrium</taxon>
    </lineage>
</organism>
<dbReference type="Proteomes" id="UP000799302">
    <property type="component" value="Unassembled WGS sequence"/>
</dbReference>
<dbReference type="Gene3D" id="2.40.50.140">
    <property type="entry name" value="Nucleic acid-binding proteins"/>
    <property type="match status" value="1"/>
</dbReference>
<dbReference type="PANTHER" id="PTHR12686">
    <property type="entry name" value="3'-5' EXORIBONUCLEASE CSL4-RELATED"/>
    <property type="match status" value="1"/>
</dbReference>
<dbReference type="SUPFAM" id="SSF110324">
    <property type="entry name" value="Ribosomal L27 protein-like"/>
    <property type="match status" value="1"/>
</dbReference>
<keyword evidence="9" id="KW-1185">Reference proteome</keyword>
<sequence>MSNLDILLPGALLVPAGKATPGPGTHIQNNQITASVLGRASTAKSSLNSTTRSKGSTSVSVLRPASRQTAPVLPSVGAQVYAKVTSLQRQQATCSIHALVPPSAAALPRLDSDVSSTPTEGSLEPRALATSFRGIIRSQDVRATEKDKVKLGDCFRVGDVVRAVVISLGDQGGYYLSTAGNEYGVVIAWSEAGNGCVPVSWREVLDEKTGLREARKVAKPI</sequence>
<feature type="domain" description="Exosome complex component N-terminal" evidence="7">
    <location>
        <begin position="7"/>
        <end position="39"/>
    </location>
</feature>
<evidence type="ECO:0000256" key="4">
    <source>
        <dbReference type="SAM" id="MobiDB-lite"/>
    </source>
</evidence>
<keyword evidence="5" id="KW-0732">Signal</keyword>
<gene>
    <name evidence="8" type="ORF">BT63DRAFT_459541</name>
</gene>
<evidence type="ECO:0000259" key="6">
    <source>
        <dbReference type="Pfam" id="PF10447"/>
    </source>
</evidence>
<keyword evidence="3" id="KW-0271">Exosome</keyword>